<dbReference type="AlphaFoldDB" id="A0A1I5END6"/>
<gene>
    <name evidence="1" type="ORF">SAMN05421854_101727</name>
</gene>
<protein>
    <submittedName>
        <fullName evidence="1">Uncharacterized protein</fullName>
    </submittedName>
</protein>
<dbReference type="Proteomes" id="UP000199137">
    <property type="component" value="Unassembled WGS sequence"/>
</dbReference>
<reference evidence="1 2" key="1">
    <citation type="submission" date="2016-10" db="EMBL/GenBank/DDBJ databases">
        <authorList>
            <person name="de Groot N.N."/>
        </authorList>
    </citation>
    <scope>NUCLEOTIDE SEQUENCE [LARGE SCALE GENOMIC DNA]</scope>
    <source>
        <strain evidence="1 2">DSM 44637</strain>
    </source>
</reference>
<name>A0A1I5END6_9PSEU</name>
<accession>A0A1I5END6</accession>
<dbReference type="STRING" id="112413.SAMN05421854_101727"/>
<evidence type="ECO:0000313" key="2">
    <source>
        <dbReference type="Proteomes" id="UP000199137"/>
    </source>
</evidence>
<proteinExistence type="predicted"/>
<organism evidence="1 2">
    <name type="scientific">Amycolatopsis rubida</name>
    <dbReference type="NCBI Taxonomy" id="112413"/>
    <lineage>
        <taxon>Bacteria</taxon>
        <taxon>Bacillati</taxon>
        <taxon>Actinomycetota</taxon>
        <taxon>Actinomycetes</taxon>
        <taxon>Pseudonocardiales</taxon>
        <taxon>Pseudonocardiaceae</taxon>
        <taxon>Amycolatopsis</taxon>
    </lineage>
</organism>
<evidence type="ECO:0000313" key="1">
    <source>
        <dbReference type="EMBL" id="SFO13032.1"/>
    </source>
</evidence>
<dbReference type="EMBL" id="FOWC01000001">
    <property type="protein sequence ID" value="SFO13032.1"/>
    <property type="molecule type" value="Genomic_DNA"/>
</dbReference>
<sequence length="53" mass="5970">MSPGPMWFQLCPEMSADAGIEHYWIVDLDPPVSMIADRLMDGDYALIDPCAQR</sequence>